<organism evidence="1 2">
    <name type="scientific">Tritrichomonas musculus</name>
    <dbReference type="NCBI Taxonomy" id="1915356"/>
    <lineage>
        <taxon>Eukaryota</taxon>
        <taxon>Metamonada</taxon>
        <taxon>Parabasalia</taxon>
        <taxon>Tritrichomonadida</taxon>
        <taxon>Tritrichomonadidae</taxon>
        <taxon>Tritrichomonas</taxon>
    </lineage>
</organism>
<name>A0ABR2HGT0_9EUKA</name>
<sequence>MESGASISLDGAYAHRRNSSQCKGAFKNCKTKKIVSGSVVTKIRKNGDFLGSTNMMEIEVTKFVHDMDNKTGDLMKKSVNEIEERIDRNHGKKRFFGLLE</sequence>
<dbReference type="Proteomes" id="UP001470230">
    <property type="component" value="Unassembled WGS sequence"/>
</dbReference>
<proteinExistence type="predicted"/>
<gene>
    <name evidence="1" type="ORF">M9Y10_019609</name>
</gene>
<comment type="caution">
    <text evidence="1">The sequence shown here is derived from an EMBL/GenBank/DDBJ whole genome shotgun (WGS) entry which is preliminary data.</text>
</comment>
<keyword evidence="2" id="KW-1185">Reference proteome</keyword>
<accession>A0ABR2HGT0</accession>
<dbReference type="EMBL" id="JAPFFF010000028">
    <property type="protein sequence ID" value="KAK8847034.1"/>
    <property type="molecule type" value="Genomic_DNA"/>
</dbReference>
<evidence type="ECO:0000313" key="2">
    <source>
        <dbReference type="Proteomes" id="UP001470230"/>
    </source>
</evidence>
<protein>
    <submittedName>
        <fullName evidence="1">Uncharacterized protein</fullName>
    </submittedName>
</protein>
<evidence type="ECO:0000313" key="1">
    <source>
        <dbReference type="EMBL" id="KAK8847034.1"/>
    </source>
</evidence>
<reference evidence="1 2" key="1">
    <citation type="submission" date="2024-04" db="EMBL/GenBank/DDBJ databases">
        <title>Tritrichomonas musculus Genome.</title>
        <authorList>
            <person name="Alves-Ferreira E."/>
            <person name="Grigg M."/>
            <person name="Lorenzi H."/>
            <person name="Galac M."/>
        </authorList>
    </citation>
    <scope>NUCLEOTIDE SEQUENCE [LARGE SCALE GENOMIC DNA]</scope>
    <source>
        <strain evidence="1 2">EAF2021</strain>
    </source>
</reference>